<name>A0A6P2D2M8_9BACT</name>
<sequence length="94" mass="10342">MISVERARLLKGRVVTATLFAAKPIDQSPGRTIVGAFDLPDEIERVAHLNGHHYDLEGTRVTVAGRRRVIDHAGTFVEGVLAPAWTEIRVEGKE</sequence>
<keyword evidence="2" id="KW-1185">Reference proteome</keyword>
<dbReference type="Proteomes" id="UP000464178">
    <property type="component" value="Chromosome"/>
</dbReference>
<organism evidence="1 2">
    <name type="scientific">Gemmata massiliana</name>
    <dbReference type="NCBI Taxonomy" id="1210884"/>
    <lineage>
        <taxon>Bacteria</taxon>
        <taxon>Pseudomonadati</taxon>
        <taxon>Planctomycetota</taxon>
        <taxon>Planctomycetia</taxon>
        <taxon>Gemmatales</taxon>
        <taxon>Gemmataceae</taxon>
        <taxon>Gemmata</taxon>
    </lineage>
</organism>
<protein>
    <submittedName>
        <fullName evidence="1">Uncharacterized protein</fullName>
    </submittedName>
</protein>
<dbReference type="KEGG" id="gms:SOIL9_33700"/>
<proteinExistence type="predicted"/>
<reference evidence="1 2" key="1">
    <citation type="submission" date="2019-05" db="EMBL/GenBank/DDBJ databases">
        <authorList>
            <consortium name="Science for Life Laboratories"/>
        </authorList>
    </citation>
    <scope>NUCLEOTIDE SEQUENCE [LARGE SCALE GENOMIC DNA]</scope>
    <source>
        <strain evidence="1">Soil9</strain>
    </source>
</reference>
<evidence type="ECO:0000313" key="2">
    <source>
        <dbReference type="Proteomes" id="UP000464178"/>
    </source>
</evidence>
<evidence type="ECO:0000313" key="1">
    <source>
        <dbReference type="EMBL" id="VTR94344.1"/>
    </source>
</evidence>
<dbReference type="EMBL" id="LR593886">
    <property type="protein sequence ID" value="VTR94344.1"/>
    <property type="molecule type" value="Genomic_DNA"/>
</dbReference>
<gene>
    <name evidence="1" type="ORF">SOIL9_33700</name>
</gene>
<dbReference type="AlphaFoldDB" id="A0A6P2D2M8"/>
<accession>A0A6P2D2M8</accession>